<dbReference type="AlphaFoldDB" id="A0A2I2KVS1"/>
<keyword evidence="1" id="KW-0560">Oxidoreductase</keyword>
<evidence type="ECO:0000313" key="4">
    <source>
        <dbReference type="EMBL" id="SNQ49760.1"/>
    </source>
</evidence>
<accession>A0A2I2KVS1</accession>
<dbReference type="OrthoDB" id="158738at2"/>
<evidence type="ECO:0000256" key="1">
    <source>
        <dbReference type="ARBA" id="ARBA00023002"/>
    </source>
</evidence>
<dbReference type="GO" id="GO:0005829">
    <property type="term" value="C:cytosol"/>
    <property type="evidence" value="ECO:0007669"/>
    <property type="project" value="TreeGrafter"/>
</dbReference>
<evidence type="ECO:0000259" key="3">
    <source>
        <dbReference type="Pfam" id="PF01243"/>
    </source>
</evidence>
<keyword evidence="5" id="KW-1185">Reference proteome</keyword>
<evidence type="ECO:0000313" key="5">
    <source>
        <dbReference type="Proteomes" id="UP000234331"/>
    </source>
</evidence>
<dbReference type="EMBL" id="FZMO01000301">
    <property type="protein sequence ID" value="SNQ49760.1"/>
    <property type="molecule type" value="Genomic_DNA"/>
</dbReference>
<sequence length="196" mass="21981">MTLDRIRSTGFGPAKQWAFLARARTMRVASLNADGSIHLTPVWFVTIGERLFIVDDATPHRDNFEAGRAFSAVVDEGDDYRSLHGLRIQGEVRPVAESELVERIPQLVLEKYFYVGHPHLEAYVEFGQWAGRRNFEIVPTIVTGWDAREETHPQGRERRRFPRPLSDRLHLPIGPTSNGGVPHDASPGSAPVSSSM</sequence>
<dbReference type="SUPFAM" id="SSF50475">
    <property type="entry name" value="FMN-binding split barrel"/>
    <property type="match status" value="1"/>
</dbReference>
<name>A0A2I2KVS1_9ACTN</name>
<organism evidence="4 5">
    <name type="scientific">Frankia canadensis</name>
    <dbReference type="NCBI Taxonomy" id="1836972"/>
    <lineage>
        <taxon>Bacteria</taxon>
        <taxon>Bacillati</taxon>
        <taxon>Actinomycetota</taxon>
        <taxon>Actinomycetes</taxon>
        <taxon>Frankiales</taxon>
        <taxon>Frankiaceae</taxon>
        <taxon>Frankia</taxon>
    </lineage>
</organism>
<dbReference type="Pfam" id="PF01243">
    <property type="entry name" value="PNPOx_N"/>
    <property type="match status" value="1"/>
</dbReference>
<dbReference type="RefSeq" id="WP_101833179.1">
    <property type="nucleotide sequence ID" value="NZ_FZMO01000301.1"/>
</dbReference>
<dbReference type="GO" id="GO:0070967">
    <property type="term" value="F:coenzyme F420 binding"/>
    <property type="evidence" value="ECO:0007669"/>
    <property type="project" value="TreeGrafter"/>
</dbReference>
<reference evidence="4 5" key="1">
    <citation type="submission" date="2017-06" db="EMBL/GenBank/DDBJ databases">
        <authorList>
            <person name="Kim H.J."/>
            <person name="Triplett B.A."/>
        </authorList>
    </citation>
    <scope>NUCLEOTIDE SEQUENCE [LARGE SCALE GENOMIC DNA]</scope>
    <source>
        <strain evidence="4">FRACA_ARgP5</strain>
    </source>
</reference>
<evidence type="ECO:0000256" key="2">
    <source>
        <dbReference type="SAM" id="MobiDB-lite"/>
    </source>
</evidence>
<dbReference type="Gene3D" id="2.30.110.10">
    <property type="entry name" value="Electron Transport, Fmn-binding Protein, Chain A"/>
    <property type="match status" value="1"/>
</dbReference>
<feature type="domain" description="Pyridoxamine 5'-phosphate oxidase N-terminal" evidence="3">
    <location>
        <begin position="18"/>
        <end position="113"/>
    </location>
</feature>
<dbReference type="PANTHER" id="PTHR35176:SF6">
    <property type="entry name" value="HEME OXYGENASE HI_0854-RELATED"/>
    <property type="match status" value="1"/>
</dbReference>
<dbReference type="Proteomes" id="UP000234331">
    <property type="component" value="Unassembled WGS sequence"/>
</dbReference>
<dbReference type="GO" id="GO:0016627">
    <property type="term" value="F:oxidoreductase activity, acting on the CH-CH group of donors"/>
    <property type="evidence" value="ECO:0007669"/>
    <property type="project" value="TreeGrafter"/>
</dbReference>
<dbReference type="PANTHER" id="PTHR35176">
    <property type="entry name" value="HEME OXYGENASE HI_0854-RELATED"/>
    <property type="match status" value="1"/>
</dbReference>
<dbReference type="InterPro" id="IPR052019">
    <property type="entry name" value="F420H2_bilvrd_red/Heme_oxyg"/>
</dbReference>
<proteinExistence type="predicted"/>
<protein>
    <submittedName>
        <fullName evidence="4">F420-dependent protein (Modular protein)</fullName>
    </submittedName>
</protein>
<dbReference type="InterPro" id="IPR012349">
    <property type="entry name" value="Split_barrel_FMN-bd"/>
</dbReference>
<feature type="region of interest" description="Disordered" evidence="2">
    <location>
        <begin position="148"/>
        <end position="196"/>
    </location>
</feature>
<dbReference type="InterPro" id="IPR011576">
    <property type="entry name" value="Pyridox_Oxase_N"/>
</dbReference>
<gene>
    <name evidence="4" type="ORF">FRACA_370037</name>
</gene>